<organism evidence="8 9">
    <name type="scientific">Azospirillum rugosum</name>
    <dbReference type="NCBI Taxonomy" id="416170"/>
    <lineage>
        <taxon>Bacteria</taxon>
        <taxon>Pseudomonadati</taxon>
        <taxon>Pseudomonadota</taxon>
        <taxon>Alphaproteobacteria</taxon>
        <taxon>Rhodospirillales</taxon>
        <taxon>Azospirillaceae</taxon>
        <taxon>Azospirillum</taxon>
    </lineage>
</organism>
<dbReference type="Pfam" id="PF00155">
    <property type="entry name" value="Aminotran_1_2"/>
    <property type="match status" value="1"/>
</dbReference>
<evidence type="ECO:0000256" key="4">
    <source>
        <dbReference type="ARBA" id="ARBA00023125"/>
    </source>
</evidence>
<feature type="compositionally biased region" description="Polar residues" evidence="6">
    <location>
        <begin position="102"/>
        <end position="115"/>
    </location>
</feature>
<keyword evidence="2" id="KW-0663">Pyridoxal phosphate</keyword>
<evidence type="ECO:0000313" key="9">
    <source>
        <dbReference type="Proteomes" id="UP000781958"/>
    </source>
</evidence>
<evidence type="ECO:0000256" key="1">
    <source>
        <dbReference type="ARBA" id="ARBA00005384"/>
    </source>
</evidence>
<gene>
    <name evidence="8" type="ORF">J2851_005638</name>
</gene>
<protein>
    <submittedName>
        <fullName evidence="8">DNA-binding transcriptional MocR family regulator</fullName>
    </submittedName>
</protein>
<dbReference type="InterPro" id="IPR015422">
    <property type="entry name" value="PyrdxlP-dep_Trfase_small"/>
</dbReference>
<dbReference type="Proteomes" id="UP000781958">
    <property type="component" value="Unassembled WGS sequence"/>
</dbReference>
<dbReference type="PANTHER" id="PTHR46577:SF1">
    <property type="entry name" value="HTH-TYPE TRANSCRIPTIONAL REGULATORY PROTEIN GABR"/>
    <property type="match status" value="1"/>
</dbReference>
<evidence type="ECO:0000256" key="3">
    <source>
        <dbReference type="ARBA" id="ARBA00023015"/>
    </source>
</evidence>
<dbReference type="Gene3D" id="3.90.1150.10">
    <property type="entry name" value="Aspartate Aminotransferase, domain 1"/>
    <property type="match status" value="1"/>
</dbReference>
<keyword evidence="5" id="KW-0804">Transcription</keyword>
<dbReference type="SUPFAM" id="SSF53383">
    <property type="entry name" value="PLP-dependent transferases"/>
    <property type="match status" value="1"/>
</dbReference>
<accession>A0ABS4SWQ6</accession>
<dbReference type="Pfam" id="PF00392">
    <property type="entry name" value="GntR"/>
    <property type="match status" value="1"/>
</dbReference>
<evidence type="ECO:0000256" key="5">
    <source>
        <dbReference type="ARBA" id="ARBA00023163"/>
    </source>
</evidence>
<feature type="region of interest" description="Disordered" evidence="6">
    <location>
        <begin position="89"/>
        <end position="128"/>
    </location>
</feature>
<dbReference type="InterPro" id="IPR015424">
    <property type="entry name" value="PyrdxlP-dep_Trfase"/>
</dbReference>
<dbReference type="CDD" id="cd00609">
    <property type="entry name" value="AAT_like"/>
    <property type="match status" value="1"/>
</dbReference>
<dbReference type="EMBL" id="JAGINP010000024">
    <property type="protein sequence ID" value="MBP2295825.1"/>
    <property type="molecule type" value="Genomic_DNA"/>
</dbReference>
<keyword evidence="4 8" id="KW-0238">DNA-binding</keyword>
<dbReference type="InterPro" id="IPR036388">
    <property type="entry name" value="WH-like_DNA-bd_sf"/>
</dbReference>
<feature type="domain" description="HTH gntR-type" evidence="7">
    <location>
        <begin position="22"/>
        <end position="90"/>
    </location>
</feature>
<evidence type="ECO:0000256" key="6">
    <source>
        <dbReference type="SAM" id="MobiDB-lite"/>
    </source>
</evidence>
<dbReference type="Gene3D" id="1.10.10.10">
    <property type="entry name" value="Winged helix-like DNA-binding domain superfamily/Winged helix DNA-binding domain"/>
    <property type="match status" value="1"/>
</dbReference>
<keyword evidence="9" id="KW-1185">Reference proteome</keyword>
<dbReference type="InterPro" id="IPR015421">
    <property type="entry name" value="PyrdxlP-dep_Trfase_major"/>
</dbReference>
<proteinExistence type="inferred from homology"/>
<dbReference type="InterPro" id="IPR051446">
    <property type="entry name" value="HTH_trans_reg/aminotransferase"/>
</dbReference>
<name>A0ABS4SWQ6_9PROT</name>
<dbReference type="SUPFAM" id="SSF46785">
    <property type="entry name" value="Winged helix' DNA-binding domain"/>
    <property type="match status" value="1"/>
</dbReference>
<dbReference type="InterPro" id="IPR000524">
    <property type="entry name" value="Tscrpt_reg_HTH_GntR"/>
</dbReference>
<dbReference type="PANTHER" id="PTHR46577">
    <property type="entry name" value="HTH-TYPE TRANSCRIPTIONAL REGULATORY PROTEIN GABR"/>
    <property type="match status" value="1"/>
</dbReference>
<evidence type="ECO:0000313" key="8">
    <source>
        <dbReference type="EMBL" id="MBP2295825.1"/>
    </source>
</evidence>
<dbReference type="GO" id="GO:0003677">
    <property type="term" value="F:DNA binding"/>
    <property type="evidence" value="ECO:0007669"/>
    <property type="project" value="UniProtKB-KW"/>
</dbReference>
<comment type="caution">
    <text evidence="8">The sequence shown here is derived from an EMBL/GenBank/DDBJ whole genome shotgun (WGS) entry which is preliminary data.</text>
</comment>
<dbReference type="InterPro" id="IPR004839">
    <property type="entry name" value="Aminotransferase_I/II_large"/>
</dbReference>
<comment type="similarity">
    <text evidence="1">In the C-terminal section; belongs to the class-I pyridoxal-phosphate-dependent aminotransferase family.</text>
</comment>
<dbReference type="RefSeq" id="WP_209770443.1">
    <property type="nucleotide sequence ID" value="NZ_JAGINP010000024.1"/>
</dbReference>
<dbReference type="Gene3D" id="3.40.640.10">
    <property type="entry name" value="Type I PLP-dependent aspartate aminotransferase-like (Major domain)"/>
    <property type="match status" value="1"/>
</dbReference>
<dbReference type="SMART" id="SM00345">
    <property type="entry name" value="HTH_GNTR"/>
    <property type="match status" value="1"/>
</dbReference>
<evidence type="ECO:0000256" key="2">
    <source>
        <dbReference type="ARBA" id="ARBA00022898"/>
    </source>
</evidence>
<dbReference type="PROSITE" id="PS50949">
    <property type="entry name" value="HTH_GNTR"/>
    <property type="match status" value="1"/>
</dbReference>
<keyword evidence="3" id="KW-0805">Transcription regulation</keyword>
<sequence length="494" mass="52228">MPTDEQAPSRMDWVPDIEDRAKPVYLAIADAIGDDIRAGRLVPGQRLPPQRTLAERIGIDFTTVSRAYGEARDRGLVDARVGQGTFVRANVRPGARPGPAGTMTSPTLSPATTGPSAAHPGTAAGSLVDMTMNQPPLPESQDLLQRMHQGMAGVASGLALPDLLHYPEAGGPREERAAGARWLRDRLPNLPVERVLVTPGTQGALLALLTTLARPGDTVCAEALTYPGFRAVAAQLGLRVVGVPMDADGIDPDALRAVLAQHRPKALYCIPTFHNPTTATMPVERRAAVVAAARDHGVPIIEDDIYGTLPEDSPPPLAAFAPEITFHIAGLAKCVSPMLRVAYVAVPDARQALRVSAAQRGTTLMASPLAAAIARRWIEDGTAAAIRDGIRAEAMERRALAESLLPPGSAVTKREAFHLWLGLPESWTRGEFAAHLRARGIAAVTADAFATTSDVPQALRVCLGAPASREDTRRVLHVLAEALDLIPAAAGVVI</sequence>
<dbReference type="CDD" id="cd07377">
    <property type="entry name" value="WHTH_GntR"/>
    <property type="match status" value="1"/>
</dbReference>
<dbReference type="InterPro" id="IPR036390">
    <property type="entry name" value="WH_DNA-bd_sf"/>
</dbReference>
<reference evidence="8 9" key="1">
    <citation type="submission" date="2021-03" db="EMBL/GenBank/DDBJ databases">
        <title>Genomic Encyclopedia of Type Strains, Phase III (KMG-III): the genomes of soil and plant-associated and newly described type strains.</title>
        <authorList>
            <person name="Whitman W."/>
        </authorList>
    </citation>
    <scope>NUCLEOTIDE SEQUENCE [LARGE SCALE GENOMIC DNA]</scope>
    <source>
        <strain evidence="8 9">IMMIB AFH-6</strain>
    </source>
</reference>
<evidence type="ECO:0000259" key="7">
    <source>
        <dbReference type="PROSITE" id="PS50949"/>
    </source>
</evidence>